<feature type="region of interest" description="Disordered" evidence="2">
    <location>
        <begin position="814"/>
        <end position="970"/>
    </location>
</feature>
<dbReference type="GeneID" id="14498258"/>
<dbReference type="HOGENOM" id="CLU_012887_0_0_1"/>
<dbReference type="OrthoDB" id="843225at2759"/>
<dbReference type="eggNOG" id="ENOG502RISH">
    <property type="taxonomic scope" value="Eukaryota"/>
</dbReference>
<gene>
    <name evidence="3" type="primary">TBLA0J00770</name>
    <name evidence="3" type="ORF">TBLA_0J00770</name>
</gene>
<dbReference type="InParanoid" id="I2H9M3"/>
<dbReference type="FunCoup" id="I2H9M3">
    <property type="interactions" value="93"/>
</dbReference>
<sequence length="970" mass="111089">MTLQGFDPYDQLRDTYRNVRLYVDLDQREKDFTQLLDEEISLESTLLSKEKEQLKNEKIEKETLDNKPHYEKRFKNKLFKPSVSFNTVPTVMGYSSLNDEGVEFEGVQIPYTMEDFYDNEGGDNPGYMPENSYITSSSSSHSRVRHSSPPPKLTLASVNALASMFKVAQNGKIVRVDYPSRPTISNDSIIINSTKKNWSIKWEQRKLQMEKRIQNKEKYFQDYQWFFPAPEKIPTTLDGYTPLPKAQRKREMILKKKVGFPNWPRTVCCHISGRRHTWVALDWTVTKFLQDTDHLVIITNVPKDRHFNSISSHHDKDHKDNKEIDRHIHHTHHSYSDTNNDEHSLASKDKESLLSTRPVSLENMKFESTTSLHRTCTTVDSNLNNKTIKLPLSIGSNFNEKIQNHEQFEEWCSGYSKGLIKQKLTNIFNYVITILPKDKDIKITIEFVVESTKKALIDATNIYTPDLFVTSTLRWERTSNLVHWKSKNLTDVLVTAFPVPTIIIPTKRMFEFESNLQEQFQLKYSKDDGKCVSKNEKSKKALSTPTHPSLLHSNTAPIGNDIIIKKDRHLHPIISKDSKKLEKEINKELDDQLKSDLEEELEDEIKSKKTINTSKDNSSSTDSLDTYRPTPDQHNEMLSIKSELSQHSLKDKIHEFAKNHRINIRNKIEDLNNNKDLQSNEKNQKKIDLLLTASFQFIQDIENFNDNVDNETERDDTFDLKEFKRILTGEQDMHSGPKKSMLDVLGNNYSSDVKRKSPLSPATANSNFNTSPSLLSVTPSGTATPTPFGSKVVEPYTQLPKNLPRAPKNMKIPRAHKTTSHTTTSIENDSSDHIDGDGSTHIRKHQHYTLSNRKSKTHESHTNPQIKFADGVKHKDGKSGLGHAVNGDNLSRSESPERNGKKSGAWNELKKSISNSSKTDVHNNDKISLTTSGKLKKKTSRDSLKKSISNDSSSSDKKSSGGGWFSFWRK</sequence>
<evidence type="ECO:0000313" key="4">
    <source>
        <dbReference type="Proteomes" id="UP000002866"/>
    </source>
</evidence>
<feature type="region of interest" description="Disordered" evidence="2">
    <location>
        <begin position="753"/>
        <end position="783"/>
    </location>
</feature>
<accession>I2H9M3</accession>
<dbReference type="Proteomes" id="UP000002866">
    <property type="component" value="Chromosome 10"/>
</dbReference>
<dbReference type="STRING" id="1071380.I2H9M3"/>
<reference evidence="3 4" key="1">
    <citation type="journal article" date="2011" name="Proc. Natl. Acad. Sci. U.S.A.">
        <title>Evolutionary erosion of yeast sex chromosomes by mating-type switching accidents.</title>
        <authorList>
            <person name="Gordon J.L."/>
            <person name="Armisen D."/>
            <person name="Proux-Wera E."/>
            <person name="Oheigeartaigh S.S."/>
            <person name="Byrne K.P."/>
            <person name="Wolfe K.H."/>
        </authorList>
    </citation>
    <scope>NUCLEOTIDE SEQUENCE [LARGE SCALE GENOMIC DNA]</scope>
    <source>
        <strain evidence="4">ATCC 34711 / CBS 6284 / DSM 70876 / NBRC 10599 / NRRL Y-10934 / UCD 77-7</strain>
    </source>
</reference>
<dbReference type="EMBL" id="HE806325">
    <property type="protein sequence ID" value="CCH63075.1"/>
    <property type="molecule type" value="Genomic_DNA"/>
</dbReference>
<feature type="compositionally biased region" description="Basic and acidic residues" evidence="2">
    <location>
        <begin position="830"/>
        <end position="840"/>
    </location>
</feature>
<evidence type="ECO:0000256" key="1">
    <source>
        <dbReference type="SAM" id="Coils"/>
    </source>
</evidence>
<keyword evidence="1" id="KW-0175">Coiled coil</keyword>
<evidence type="ECO:0000313" key="3">
    <source>
        <dbReference type="EMBL" id="CCH63075.1"/>
    </source>
</evidence>
<dbReference type="KEGG" id="tbl:TBLA_0J00770"/>
<protein>
    <submittedName>
        <fullName evidence="3">Uncharacterized protein</fullName>
    </submittedName>
</protein>
<feature type="compositionally biased region" description="Polar residues" evidence="2">
    <location>
        <begin position="760"/>
        <end position="783"/>
    </location>
</feature>
<evidence type="ECO:0000256" key="2">
    <source>
        <dbReference type="SAM" id="MobiDB-lite"/>
    </source>
</evidence>
<organism evidence="3 4">
    <name type="scientific">Henningerozyma blattae (strain ATCC 34711 / CBS 6284 / DSM 70876 / NBRC 10599 / NRRL Y-10934 / UCD 77-7)</name>
    <name type="common">Yeast</name>
    <name type="synonym">Tetrapisispora blattae</name>
    <dbReference type="NCBI Taxonomy" id="1071380"/>
    <lineage>
        <taxon>Eukaryota</taxon>
        <taxon>Fungi</taxon>
        <taxon>Dikarya</taxon>
        <taxon>Ascomycota</taxon>
        <taxon>Saccharomycotina</taxon>
        <taxon>Saccharomycetes</taxon>
        <taxon>Saccharomycetales</taxon>
        <taxon>Saccharomycetaceae</taxon>
        <taxon>Henningerozyma</taxon>
    </lineage>
</organism>
<dbReference type="AlphaFoldDB" id="I2H9M3"/>
<feature type="compositionally biased region" description="Low complexity" evidence="2">
    <location>
        <begin position="610"/>
        <end position="623"/>
    </location>
</feature>
<feature type="coiled-coil region" evidence="1">
    <location>
        <begin position="654"/>
        <end position="688"/>
    </location>
</feature>
<feature type="region of interest" description="Disordered" evidence="2">
    <location>
        <begin position="608"/>
        <end position="631"/>
    </location>
</feature>
<dbReference type="RefSeq" id="XP_004182594.1">
    <property type="nucleotide sequence ID" value="XM_004182546.1"/>
</dbReference>
<proteinExistence type="predicted"/>
<name>I2H9M3_HENB6</name>
<keyword evidence="4" id="KW-1185">Reference proteome</keyword>